<feature type="transmembrane region" description="Helical" evidence="1">
    <location>
        <begin position="408"/>
        <end position="432"/>
    </location>
</feature>
<keyword evidence="1" id="KW-0812">Transmembrane</keyword>
<dbReference type="RefSeq" id="WP_128641032.1">
    <property type="nucleotide sequence ID" value="NZ_CP008947.1"/>
</dbReference>
<feature type="transmembrane region" description="Helical" evidence="1">
    <location>
        <begin position="251"/>
        <end position="272"/>
    </location>
</feature>
<dbReference type="EMBL" id="CP008947">
    <property type="protein sequence ID" value="AII08201.1"/>
    <property type="molecule type" value="Genomic_DNA"/>
</dbReference>
<evidence type="ECO:0000313" key="2">
    <source>
        <dbReference type="EMBL" id="AII08201.1"/>
    </source>
</evidence>
<feature type="transmembrane region" description="Helical" evidence="1">
    <location>
        <begin position="209"/>
        <end position="231"/>
    </location>
</feature>
<evidence type="ECO:0000256" key="1">
    <source>
        <dbReference type="SAM" id="Phobius"/>
    </source>
</evidence>
<dbReference type="AlphaFoldDB" id="A0A076EQI8"/>
<feature type="transmembrane region" description="Helical" evidence="1">
    <location>
        <begin position="310"/>
        <end position="328"/>
    </location>
</feature>
<protein>
    <submittedName>
        <fullName evidence="2">ABC transporter permease</fullName>
    </submittedName>
</protein>
<dbReference type="Proteomes" id="UP000028488">
    <property type="component" value="Chromosome"/>
</dbReference>
<feature type="transmembrane region" description="Helical" evidence="1">
    <location>
        <begin position="358"/>
        <end position="379"/>
    </location>
</feature>
<dbReference type="eggNOG" id="COG3559">
    <property type="taxonomic scope" value="Bacteria"/>
</dbReference>
<feature type="transmembrane region" description="Helical" evidence="1">
    <location>
        <begin position="475"/>
        <end position="495"/>
    </location>
</feature>
<feature type="transmembrane region" description="Helical" evidence="1">
    <location>
        <begin position="102"/>
        <end position="119"/>
    </location>
</feature>
<reference evidence="2 3" key="1">
    <citation type="submission" date="2014-07" db="EMBL/GenBank/DDBJ databases">
        <title>Genome Sequence of Rhodococcus opacus Strain R7, a Biodegrader of Mono- and Polycyclic Aromatic Hydrocarbons.</title>
        <authorList>
            <person name="Di Gennaro P."/>
            <person name="Zampolli J."/>
            <person name="Presti I."/>
            <person name="Cappelletti M."/>
            <person name="D'Ursi P."/>
            <person name="Orro A."/>
            <person name="Mezzelani A."/>
            <person name="Milanesi L."/>
        </authorList>
    </citation>
    <scope>NUCLEOTIDE SEQUENCE [LARGE SCALE GENOMIC DNA]</scope>
    <source>
        <strain evidence="2 3">R7</strain>
    </source>
</reference>
<feature type="transmembrane region" description="Helical" evidence="1">
    <location>
        <begin position="172"/>
        <end position="197"/>
    </location>
</feature>
<evidence type="ECO:0000313" key="3">
    <source>
        <dbReference type="Proteomes" id="UP000028488"/>
    </source>
</evidence>
<accession>A0A076EQI8</accession>
<feature type="transmembrane region" description="Helical" evidence="1">
    <location>
        <begin position="444"/>
        <end position="468"/>
    </location>
</feature>
<sequence>MSTATVSRYRPVEPAPVSSSDFKGTLHFLRLFLRRDRIALPLWILIFAFAPALYVASIADIYTSDAQLAEFAATTAASPAQIAMYGPIFNSSLGSVGVWKAGIYYTLIGLVVILTVIRHTRAEEETGRAELLDSTSVGRYSGLTAALLLAGGASVVTGILCAAALLARDLPVGGSVAFGTSLACSGLVFTAVAAVAAQVSTGARVARGVALTVLGVAFALRAVGDAGSGTLSWFSPLGWDLQIRPYADERWWVVVPSLVTAVVLTWAAYALLRRRDVGAGLIAERPGPTDASPALAGTLGLAWRMHRGTLAAWTAGLGLYGLLIGSAAKGIGGQVGDSQTIRDIITRMGGSQSLEESFIGYAFTMLAIAAAAYAISASLRLYSEENAQRLEPVTAGAVGRVRWASSHILFALLGPAVAMIVAGVAAGLTYGASIGDVGGALPDVIGTALVQLPAIWMLAGVTVLLFGVVPRFTPVAWGVLVAFLLIFMVGSIAQFPQTVLNLEPFSHAPKLPGGQFEATPIVWLLLITVVLIVVGVAAFRRRDLR</sequence>
<feature type="transmembrane region" description="Helical" evidence="1">
    <location>
        <begin position="140"/>
        <end position="166"/>
    </location>
</feature>
<proteinExistence type="predicted"/>
<name>A0A076EQI8_RHOOP</name>
<gene>
    <name evidence="2" type="ORF">EP51_27695</name>
</gene>
<organism evidence="2 3">
    <name type="scientific">Rhodococcus opacus</name>
    <name type="common">Nocardia opaca</name>
    <dbReference type="NCBI Taxonomy" id="37919"/>
    <lineage>
        <taxon>Bacteria</taxon>
        <taxon>Bacillati</taxon>
        <taxon>Actinomycetota</taxon>
        <taxon>Actinomycetes</taxon>
        <taxon>Mycobacteriales</taxon>
        <taxon>Nocardiaceae</taxon>
        <taxon>Rhodococcus</taxon>
    </lineage>
</organism>
<feature type="transmembrane region" description="Helical" evidence="1">
    <location>
        <begin position="521"/>
        <end position="539"/>
    </location>
</feature>
<keyword evidence="1" id="KW-1133">Transmembrane helix</keyword>
<keyword evidence="1" id="KW-0472">Membrane</keyword>
<feature type="transmembrane region" description="Helical" evidence="1">
    <location>
        <begin position="38"/>
        <end position="59"/>
    </location>
</feature>